<organism evidence="8 9">
    <name type="scientific">Stylonychia lemnae</name>
    <name type="common">Ciliate</name>
    <dbReference type="NCBI Taxonomy" id="5949"/>
    <lineage>
        <taxon>Eukaryota</taxon>
        <taxon>Sar</taxon>
        <taxon>Alveolata</taxon>
        <taxon>Ciliophora</taxon>
        <taxon>Intramacronucleata</taxon>
        <taxon>Spirotrichea</taxon>
        <taxon>Stichotrichia</taxon>
        <taxon>Sporadotrichida</taxon>
        <taxon>Oxytrichidae</taxon>
        <taxon>Stylonychinae</taxon>
        <taxon>Stylonychia</taxon>
    </lineage>
</organism>
<dbReference type="InParanoid" id="A0A078A279"/>
<evidence type="ECO:0000313" key="9">
    <source>
        <dbReference type="Proteomes" id="UP000039865"/>
    </source>
</evidence>
<feature type="modified residue" description="N6-(pyridoxal phosphate)lysine" evidence="6">
    <location>
        <position position="268"/>
    </location>
</feature>
<dbReference type="GO" id="GO:0016831">
    <property type="term" value="F:carboxy-lyase activity"/>
    <property type="evidence" value="ECO:0007669"/>
    <property type="project" value="UniProtKB-KW"/>
</dbReference>
<keyword evidence="3" id="KW-0210">Decarboxylase</keyword>
<reference evidence="8 9" key="1">
    <citation type="submission" date="2014-06" db="EMBL/GenBank/DDBJ databases">
        <authorList>
            <person name="Swart Estienne"/>
        </authorList>
    </citation>
    <scope>NUCLEOTIDE SEQUENCE [LARGE SCALE GENOMIC DNA]</scope>
    <source>
        <strain evidence="8 9">130c</strain>
    </source>
</reference>
<dbReference type="InterPro" id="IPR015421">
    <property type="entry name" value="PyrdxlP-dep_Trfase_major"/>
</dbReference>
<gene>
    <name evidence="8" type="primary">Contig19667.g20853</name>
    <name evidence="8" type="ORF">STYLEM_5245</name>
</gene>
<evidence type="ECO:0000256" key="7">
    <source>
        <dbReference type="RuleBase" id="RU000382"/>
    </source>
</evidence>
<dbReference type="GO" id="GO:0019752">
    <property type="term" value="P:carboxylic acid metabolic process"/>
    <property type="evidence" value="ECO:0007669"/>
    <property type="project" value="InterPro"/>
</dbReference>
<dbReference type="InterPro" id="IPR002129">
    <property type="entry name" value="PyrdxlP-dep_de-COase"/>
</dbReference>
<accession>A0A078A279</accession>
<dbReference type="InterPro" id="IPR051151">
    <property type="entry name" value="Group_II_Decarboxylase"/>
</dbReference>
<dbReference type="AlphaFoldDB" id="A0A078A279"/>
<evidence type="ECO:0000256" key="1">
    <source>
        <dbReference type="ARBA" id="ARBA00001933"/>
    </source>
</evidence>
<dbReference type="Pfam" id="PF00282">
    <property type="entry name" value="Pyridoxal_deC"/>
    <property type="match status" value="1"/>
</dbReference>
<dbReference type="InterPro" id="IPR015424">
    <property type="entry name" value="PyrdxlP-dep_Trfase"/>
</dbReference>
<evidence type="ECO:0000256" key="6">
    <source>
        <dbReference type="PIRSR" id="PIRSR602129-50"/>
    </source>
</evidence>
<keyword evidence="5 7" id="KW-0456">Lyase</keyword>
<dbReference type="OrthoDB" id="639767at2759"/>
<comment type="cofactor">
    <cofactor evidence="1 6 7">
        <name>pyridoxal 5'-phosphate</name>
        <dbReference type="ChEBI" id="CHEBI:597326"/>
    </cofactor>
</comment>
<dbReference type="Proteomes" id="UP000039865">
    <property type="component" value="Unassembled WGS sequence"/>
</dbReference>
<proteinExistence type="inferred from homology"/>
<evidence type="ECO:0000256" key="3">
    <source>
        <dbReference type="ARBA" id="ARBA00022793"/>
    </source>
</evidence>
<sequence length="419" mass="48963">MKLQKELDEVKENQLSFPIRQHDFQKMGVYLKYYLNNYGDPFQDNTDYNQLRTRQFENQVIRYFGELYKVPQECELWGYMTSGSTESNMQAIYFAREYFKNHQNVAVIYTDKTHSSLNKAIYYLKLDFFGHVAKSLNLEPPVGMKEWPDKVPHNSAGQMDIDSLKTILKPLAEKKIPVLIISNVGTTSSCSFDNTTEIIKALKTQEFYKDSRNHWIHIDGAWCAPYIRFLQIASTTQRYKILPTKTINEAKFDFSLNEVKSITTSIHKWIPSPFPSSVLLIKDKYLMPSDHLQNSYILGQDYTLTTSRNGHAPLFTWDYLMKKTLNDHLDDAVNAYSMANYVCSKLIDIQDQYNVDLRIQKTQIGLNIRFKKPSDDICYKYGLMVMGDEALIFIMPDKTKQLCDMFLSDLRNEMRIRKL</sequence>
<dbReference type="Gene3D" id="3.40.640.10">
    <property type="entry name" value="Type I PLP-dependent aspartate aminotransferase-like (Major domain)"/>
    <property type="match status" value="1"/>
</dbReference>
<dbReference type="SUPFAM" id="SSF53383">
    <property type="entry name" value="PLP-dependent transferases"/>
    <property type="match status" value="1"/>
</dbReference>
<dbReference type="OMA" id="DPHKMGL"/>
<protein>
    <submittedName>
        <fullName evidence="8">Histidine decarboxylase</fullName>
    </submittedName>
</protein>
<dbReference type="PANTHER" id="PTHR46101:SF18">
    <property type="entry name" value="HISTIDINE DECARBOXYLASE"/>
    <property type="match status" value="1"/>
</dbReference>
<dbReference type="PANTHER" id="PTHR46101">
    <property type="match status" value="1"/>
</dbReference>
<dbReference type="EMBL" id="CCKQ01005090">
    <property type="protein sequence ID" value="CDW76245.1"/>
    <property type="molecule type" value="Genomic_DNA"/>
</dbReference>
<dbReference type="GO" id="GO:0030170">
    <property type="term" value="F:pyridoxal phosphate binding"/>
    <property type="evidence" value="ECO:0007669"/>
    <property type="project" value="InterPro"/>
</dbReference>
<evidence type="ECO:0000313" key="8">
    <source>
        <dbReference type="EMBL" id="CDW76245.1"/>
    </source>
</evidence>
<keyword evidence="9" id="KW-1185">Reference proteome</keyword>
<comment type="similarity">
    <text evidence="2 7">Belongs to the group II decarboxylase family.</text>
</comment>
<evidence type="ECO:0000256" key="2">
    <source>
        <dbReference type="ARBA" id="ARBA00009533"/>
    </source>
</evidence>
<name>A0A078A279_STYLE</name>
<evidence type="ECO:0000256" key="4">
    <source>
        <dbReference type="ARBA" id="ARBA00022898"/>
    </source>
</evidence>
<evidence type="ECO:0000256" key="5">
    <source>
        <dbReference type="ARBA" id="ARBA00023239"/>
    </source>
</evidence>
<keyword evidence="4 6" id="KW-0663">Pyridoxal phosphate</keyword>